<evidence type="ECO:0000256" key="2">
    <source>
        <dbReference type="ARBA" id="ARBA00022525"/>
    </source>
</evidence>
<dbReference type="SUPFAM" id="SSF50370">
    <property type="entry name" value="Ricin B-like lectins"/>
    <property type="match status" value="1"/>
</dbReference>
<dbReference type="NCBIfam" id="TIGR01167">
    <property type="entry name" value="LPXTG_anchor"/>
    <property type="match status" value="1"/>
</dbReference>
<feature type="domain" description="Endo-beta-1,6-galactanase-like" evidence="9">
    <location>
        <begin position="171"/>
        <end position="314"/>
    </location>
</feature>
<dbReference type="Gene3D" id="2.80.10.50">
    <property type="match status" value="1"/>
</dbReference>
<reference evidence="11" key="1">
    <citation type="submission" date="2018-05" db="EMBL/GenBank/DDBJ databases">
        <authorList>
            <person name="Li Y."/>
        </authorList>
    </citation>
    <scope>NUCLEOTIDE SEQUENCE [LARGE SCALE GENOMIC DNA]</scope>
    <source>
        <strain evidence="11">sk1b4</strain>
    </source>
</reference>
<dbReference type="InterPro" id="IPR019931">
    <property type="entry name" value="LPXTG_anchor"/>
</dbReference>
<dbReference type="InterPro" id="IPR035992">
    <property type="entry name" value="Ricin_B-like_lectins"/>
</dbReference>
<dbReference type="PROSITE" id="PS50231">
    <property type="entry name" value="RICIN_B_LECTIN"/>
    <property type="match status" value="1"/>
</dbReference>
<evidence type="ECO:0000313" key="10">
    <source>
        <dbReference type="EMBL" id="PWF26982.1"/>
    </source>
</evidence>
<feature type="compositionally biased region" description="Polar residues" evidence="5">
    <location>
        <begin position="1252"/>
        <end position="1262"/>
    </location>
</feature>
<feature type="transmembrane region" description="Helical" evidence="6">
    <location>
        <begin position="1267"/>
        <end position="1286"/>
    </location>
</feature>
<comment type="caution">
    <text evidence="10">The sequence shown here is derived from an EMBL/GenBank/DDBJ whole genome shotgun (WGS) entry which is preliminary data.</text>
</comment>
<dbReference type="Pfam" id="PF07532">
    <property type="entry name" value="Big_4"/>
    <property type="match status" value="1"/>
</dbReference>
<dbReference type="Pfam" id="PF00746">
    <property type="entry name" value="Gram_pos_anchor"/>
    <property type="match status" value="1"/>
</dbReference>
<feature type="region of interest" description="Disordered" evidence="5">
    <location>
        <begin position="1216"/>
        <end position="1262"/>
    </location>
</feature>
<dbReference type="SUPFAM" id="SSF51445">
    <property type="entry name" value="(Trans)glycosidases"/>
    <property type="match status" value="1"/>
</dbReference>
<protein>
    <submittedName>
        <fullName evidence="10">Uncharacterized protein</fullName>
    </submittedName>
</protein>
<dbReference type="Proteomes" id="UP000245283">
    <property type="component" value="Unassembled WGS sequence"/>
</dbReference>
<keyword evidence="3" id="KW-0732">Signal</keyword>
<dbReference type="InterPro" id="IPR039743">
    <property type="entry name" value="6GAL/EXGAL"/>
</dbReference>
<evidence type="ECO:0000256" key="4">
    <source>
        <dbReference type="ARBA" id="ARBA00023088"/>
    </source>
</evidence>
<evidence type="ECO:0000313" key="11">
    <source>
        <dbReference type="Proteomes" id="UP000245283"/>
    </source>
</evidence>
<dbReference type="InterPro" id="IPR017853">
    <property type="entry name" value="GH"/>
</dbReference>
<dbReference type="InterPro" id="IPR039514">
    <property type="entry name" value="6GAL-like"/>
</dbReference>
<dbReference type="InterPro" id="IPR013780">
    <property type="entry name" value="Glyco_hydro_b"/>
</dbReference>
<evidence type="ECO:0000259" key="7">
    <source>
        <dbReference type="Pfam" id="PF00746"/>
    </source>
</evidence>
<evidence type="ECO:0000256" key="1">
    <source>
        <dbReference type="ARBA" id="ARBA00022512"/>
    </source>
</evidence>
<dbReference type="CDD" id="cd00161">
    <property type="entry name" value="beta-trefoil_Ricin-like"/>
    <property type="match status" value="1"/>
</dbReference>
<dbReference type="Pfam" id="PF14587">
    <property type="entry name" value="Glyco_hydr_30_2"/>
    <property type="match status" value="1"/>
</dbReference>
<dbReference type="Gene3D" id="2.60.120.260">
    <property type="entry name" value="Galactose-binding domain-like"/>
    <property type="match status" value="1"/>
</dbReference>
<dbReference type="Gene3D" id="3.20.20.80">
    <property type="entry name" value="Glycosidases"/>
    <property type="match status" value="1"/>
</dbReference>
<evidence type="ECO:0000256" key="3">
    <source>
        <dbReference type="ARBA" id="ARBA00022729"/>
    </source>
</evidence>
<keyword evidence="6" id="KW-0812">Transmembrane</keyword>
<dbReference type="PANTHER" id="PTHR42767">
    <property type="entry name" value="ENDO-BETA-1,6-GALACTANASE"/>
    <property type="match status" value="1"/>
</dbReference>
<keyword evidence="11" id="KW-1185">Reference proteome</keyword>
<keyword evidence="6" id="KW-1133">Transmembrane helix</keyword>
<dbReference type="RefSeq" id="WP_109092483.1">
    <property type="nucleotide sequence ID" value="NZ_QETB01000001.1"/>
</dbReference>
<dbReference type="EMBL" id="QETB01000001">
    <property type="protein sequence ID" value="PWF26982.1"/>
    <property type="molecule type" value="Genomic_DNA"/>
</dbReference>
<feature type="compositionally biased region" description="Low complexity" evidence="5">
    <location>
        <begin position="1224"/>
        <end position="1251"/>
    </location>
</feature>
<dbReference type="InterPro" id="IPR011081">
    <property type="entry name" value="Big_4"/>
</dbReference>
<feature type="domain" description="Bacterial Ig-like" evidence="8">
    <location>
        <begin position="734"/>
        <end position="791"/>
    </location>
</feature>
<keyword evidence="6" id="KW-0472">Membrane</keyword>
<dbReference type="OrthoDB" id="9806701at2"/>
<feature type="domain" description="Gram-positive cocci surface proteins LPxTG" evidence="7">
    <location>
        <begin position="1254"/>
        <end position="1291"/>
    </location>
</feature>
<sequence>MTWSRRTHRASSKKPRLARTSKKTGAALTGGALIASAFAGLAIPATAAPVAIAPAASGVTITPNPSYKSDPFEGWGTSLVWFANATGEYPDELREDMRDKLFSDEGLNLNIARYNVGGGDATDVPPYLRAGGAVPGWWNTEIKGDDGELVSTEYADRQAYRDAWDGDNPEHYNFDADQGQQWWLKNTAKDVDHFEAFSNSPPYFLTESGFVSGGINNATSVQLAPENMEAFADYMVTVVEHLEDTYGVDFKTIDPFNEPNTNYWSAKLGPDGWPTSASRQEGAHIGPKAQDQMIQVLANRLAEDGTKTDAVISAMDETNPGTFITNFDAYSAESREAVGQYNVHSYGQGSSLGARDIAKAESTPLWMSEVEGDWASASGFDVLDMDNGLGLSKHIVDDLRNLEPTAWVFWQPVEDTYNMEKTEKLNWGTVFIDFDCDDEGNSARRLADGDEDPSCKVQTNAKYNTFRNFSHYILPADQLIPSGNNNATAAVTQDGNGMNAVYVNDGSSSESVTIDLSGFENFSGATVTPVVTTAPESEATIEDNALVEGEGVVVGENGKATLQVPAKSVTTFEVEGVSGVSEDAPQFVDGDTYQLTGVGSGLPLSAKSDGGVEINELSADTAARQTWTVTSVDGAGTNHQEIVLTNAEGQVLTEVDGDVKAVKPDGDPAANASMRWIPSTQNGKDFSLQPSNNRNALDINGQESTAGSRVGLYQHSGGSHQRWILQDTTLEGFKPITINAEAGVAPVLPETVTPIYAYGVGQNVDVTWDTKGVDWDTVGTARLKGSGVDGYGREFDNAELTVEIGGATFSDPTSMTVRVGISQDIVAAQAPTVVQGQLGVSENRFDMDVEWDWSGIDDAAFAKTGVVKVPGTATAAGGSVDAVLNVLVTESMDVNIAPDSTPNATSTESGYSVADTINGVTTDKAWSNWKSGSQNASDTLTYEWDADNELTSAKIFFLKDGTDSWPSEITPEYRDLETGEWTALDPVEVSEGKDDPAPTVKIDLGVHTDAVRFVMTARDNTHMIVSETEVYSPDAGPASYADLARLTVGGKDVEGFDPETLDYEVEYEGTDYPTVNAVALDKDATVEITQATEDKPVATVTVTSADGENTATYTVTIDLVDPPALPSVEFTSSGEALNEGAAVLPGQEVTAVVSDAEEGSAGEFSFHSDPVVLSEGTANEAGTIEMSGKVPEDAAAGAHALVVTLDDEELGRVNLNVQDEDPGTDPTDPGTDPSNPGTDPTDPTDPSTVPSATQSPGDSLPNTGGNAALAVVGLALVAAGAAVLMIRRRATN</sequence>
<evidence type="ECO:0000259" key="8">
    <source>
        <dbReference type="Pfam" id="PF07532"/>
    </source>
</evidence>
<organism evidence="10 11">
    <name type="scientific">Ancrocorticia populi</name>
    <dbReference type="NCBI Taxonomy" id="2175228"/>
    <lineage>
        <taxon>Bacteria</taxon>
        <taxon>Bacillati</taxon>
        <taxon>Actinomycetota</taxon>
        <taxon>Actinomycetes</taxon>
        <taxon>Actinomycetales</taxon>
        <taxon>Actinomycetaceae</taxon>
        <taxon>Ancrocorticia</taxon>
    </lineage>
</organism>
<keyword evidence="4" id="KW-0572">Peptidoglycan-anchor</keyword>
<dbReference type="GO" id="GO:0004553">
    <property type="term" value="F:hydrolase activity, hydrolyzing O-glycosyl compounds"/>
    <property type="evidence" value="ECO:0007669"/>
    <property type="project" value="InterPro"/>
</dbReference>
<keyword evidence="2" id="KW-0964">Secreted</keyword>
<name>A0A2V1K8B9_9ACTO</name>
<evidence type="ECO:0000256" key="5">
    <source>
        <dbReference type="SAM" id="MobiDB-lite"/>
    </source>
</evidence>
<gene>
    <name evidence="10" type="ORF">DD236_00770</name>
</gene>
<feature type="region of interest" description="Disordered" evidence="5">
    <location>
        <begin position="1"/>
        <end position="22"/>
    </location>
</feature>
<evidence type="ECO:0000256" key="6">
    <source>
        <dbReference type="SAM" id="Phobius"/>
    </source>
</evidence>
<evidence type="ECO:0000259" key="9">
    <source>
        <dbReference type="Pfam" id="PF14587"/>
    </source>
</evidence>
<proteinExistence type="predicted"/>
<keyword evidence="1" id="KW-0134">Cell wall</keyword>
<dbReference type="Gene3D" id="2.60.40.1180">
    <property type="entry name" value="Golgi alpha-mannosidase II"/>
    <property type="match status" value="1"/>
</dbReference>
<accession>A0A2V1K8B9</accession>
<dbReference type="PANTHER" id="PTHR42767:SF1">
    <property type="entry name" value="ENDO-BETA-1,6-GALACTANASE-LIKE DOMAIN-CONTAINING PROTEIN"/>
    <property type="match status" value="1"/>
</dbReference>